<evidence type="ECO:0000313" key="3">
    <source>
        <dbReference type="Proteomes" id="UP000761411"/>
    </source>
</evidence>
<name>A0A944GZG8_9BACI</name>
<dbReference type="AlphaFoldDB" id="A0A944GZG8"/>
<feature type="domain" description="DUF4937" evidence="1">
    <location>
        <begin position="16"/>
        <end position="104"/>
    </location>
</feature>
<keyword evidence="3" id="KW-1185">Reference proteome</keyword>
<sequence>MGCRFSCDGIRRITMLIKSIRCQVEEQKKDLFSKGQTQWEPLCYEIGFLGQLGGWCEKDPNKAWIIAFWENPSAYQQFMKEVHDRIFLDSGQGKTYSSIDVVFFELEHQPQQMVSLVEKADVLKAEVLDSTLRLSGGEEGIIIANESSINGHPVPSLSDTIQVEEAWRVVPIFPGGK</sequence>
<dbReference type="SUPFAM" id="SSF54909">
    <property type="entry name" value="Dimeric alpha+beta barrel"/>
    <property type="match status" value="1"/>
</dbReference>
<dbReference type="InterPro" id="IPR032555">
    <property type="entry name" value="DUF4937"/>
</dbReference>
<protein>
    <submittedName>
        <fullName evidence="2">DUF4937 domain-containing protein</fullName>
    </submittedName>
</protein>
<organism evidence="2 3">
    <name type="scientific">Mesobacillus boroniphilus</name>
    <dbReference type="NCBI Taxonomy" id="308892"/>
    <lineage>
        <taxon>Bacteria</taxon>
        <taxon>Bacillati</taxon>
        <taxon>Bacillota</taxon>
        <taxon>Bacilli</taxon>
        <taxon>Bacillales</taxon>
        <taxon>Bacillaceae</taxon>
        <taxon>Mesobacillus</taxon>
    </lineage>
</organism>
<reference evidence="2 3" key="1">
    <citation type="journal article" date="2021" name="Microorganisms">
        <title>Bacterial Dimethylsulfoniopropionate Biosynthesis in the East China Sea.</title>
        <authorList>
            <person name="Liu J."/>
            <person name="Zhang Y."/>
            <person name="Liu J."/>
            <person name="Zhong H."/>
            <person name="Williams B.T."/>
            <person name="Zheng Y."/>
            <person name="Curson A.R.J."/>
            <person name="Sun C."/>
            <person name="Sun H."/>
            <person name="Song D."/>
            <person name="Wagner Mackenzie B."/>
            <person name="Bermejo Martinez A."/>
            <person name="Todd J.D."/>
            <person name="Zhang X.H."/>
        </authorList>
    </citation>
    <scope>NUCLEOTIDE SEQUENCE [LARGE SCALE GENOMIC DNA]</scope>
    <source>
        <strain evidence="2 3">ESS08</strain>
    </source>
</reference>
<dbReference type="Pfam" id="PF16291">
    <property type="entry name" value="DUF4937"/>
    <property type="match status" value="1"/>
</dbReference>
<dbReference type="Proteomes" id="UP000761411">
    <property type="component" value="Unassembled WGS sequence"/>
</dbReference>
<dbReference type="InterPro" id="IPR011008">
    <property type="entry name" value="Dimeric_a/b-barrel"/>
</dbReference>
<evidence type="ECO:0000259" key="1">
    <source>
        <dbReference type="Pfam" id="PF16291"/>
    </source>
</evidence>
<accession>A0A944GZG8</accession>
<dbReference type="EMBL" id="QTKX01000003">
    <property type="protein sequence ID" value="MBS8266451.1"/>
    <property type="molecule type" value="Genomic_DNA"/>
</dbReference>
<proteinExistence type="predicted"/>
<comment type="caution">
    <text evidence="2">The sequence shown here is derived from an EMBL/GenBank/DDBJ whole genome shotgun (WGS) entry which is preliminary data.</text>
</comment>
<evidence type="ECO:0000313" key="2">
    <source>
        <dbReference type="EMBL" id="MBS8266451.1"/>
    </source>
</evidence>
<gene>
    <name evidence="2" type="ORF">DYI25_18685</name>
</gene>